<keyword evidence="1" id="KW-0456">Lyase</keyword>
<protein>
    <submittedName>
        <fullName evidence="2">Gamma-glutamyl cyclotransferase</fullName>
    </submittedName>
</protein>
<dbReference type="Pfam" id="PF13772">
    <property type="entry name" value="AIG2_2"/>
    <property type="match status" value="1"/>
</dbReference>
<evidence type="ECO:0000256" key="1">
    <source>
        <dbReference type="ARBA" id="ARBA00023239"/>
    </source>
</evidence>
<dbReference type="RefSeq" id="WP_047222346.1">
    <property type="nucleotide sequence ID" value="NZ_JWIO01000008.1"/>
</dbReference>
<dbReference type="InterPro" id="IPR036568">
    <property type="entry name" value="GGCT-like_sf"/>
</dbReference>
<reference evidence="2 3" key="1">
    <citation type="submission" date="2014-12" db="EMBL/GenBank/DDBJ databases">
        <title>Frankia sp. BMG5.1 draft genome.</title>
        <authorList>
            <person name="Gtari M."/>
            <person name="Ghodhbane-Gtari F."/>
            <person name="Nouioui I."/>
            <person name="Ktari A."/>
            <person name="Hezbri K."/>
            <person name="Mimouni W."/>
            <person name="Sbissi I."/>
            <person name="Ayari A."/>
            <person name="Yamanaka T."/>
            <person name="Normand P."/>
            <person name="Tisa L.S."/>
            <person name="Boudabous A."/>
        </authorList>
    </citation>
    <scope>NUCLEOTIDE SEQUENCE [LARGE SCALE GENOMIC DNA]</scope>
    <source>
        <strain evidence="2 3">BMG5.1</strain>
    </source>
</reference>
<gene>
    <name evidence="2" type="ORF">FrCorBMG51_07510</name>
</gene>
<organism evidence="2 3">
    <name type="scientific">Protofrankia coriariae</name>
    <dbReference type="NCBI Taxonomy" id="1562887"/>
    <lineage>
        <taxon>Bacteria</taxon>
        <taxon>Bacillati</taxon>
        <taxon>Actinomycetota</taxon>
        <taxon>Actinomycetes</taxon>
        <taxon>Frankiales</taxon>
        <taxon>Frankiaceae</taxon>
        <taxon>Protofrankia</taxon>
    </lineage>
</organism>
<keyword evidence="3" id="KW-1185">Reference proteome</keyword>
<name>A0ABR5F604_9ACTN</name>
<dbReference type="InterPro" id="IPR017939">
    <property type="entry name" value="G-Glutamylcylcotransferase"/>
</dbReference>
<proteinExistence type="predicted"/>
<dbReference type="SUPFAM" id="SSF110857">
    <property type="entry name" value="Gamma-glutamyl cyclotransferase-like"/>
    <property type="match status" value="1"/>
</dbReference>
<sequence>MTLYAAYGSNLDPAQMKERAPHAPVIGTGWIRNWRLTFGGEDVGWEGALATIVESPGSRVYVMLYDVAKRDLRQLDVWEGVDAGLYTRIRVRIFTLDGETLAWTYVLDAYEGGLPSKRYVAIMADAAERAGAPSDYVADLRNRPTA</sequence>
<evidence type="ECO:0000313" key="2">
    <source>
        <dbReference type="EMBL" id="KLL12082.1"/>
    </source>
</evidence>
<evidence type="ECO:0000313" key="3">
    <source>
        <dbReference type="Proteomes" id="UP000035425"/>
    </source>
</evidence>
<dbReference type="Gene3D" id="3.10.490.10">
    <property type="entry name" value="Gamma-glutamyl cyclotransferase-like"/>
    <property type="match status" value="1"/>
</dbReference>
<dbReference type="PANTHER" id="PTHR12935">
    <property type="entry name" value="GAMMA-GLUTAMYLCYCLOTRANSFERASE"/>
    <property type="match status" value="1"/>
</dbReference>
<dbReference type="InterPro" id="IPR013024">
    <property type="entry name" value="GGCT-like"/>
</dbReference>
<dbReference type="EMBL" id="JWIO01000008">
    <property type="protein sequence ID" value="KLL12082.1"/>
    <property type="molecule type" value="Genomic_DNA"/>
</dbReference>
<dbReference type="CDD" id="cd06661">
    <property type="entry name" value="GGCT_like"/>
    <property type="match status" value="1"/>
</dbReference>
<comment type="caution">
    <text evidence="2">The sequence shown here is derived from an EMBL/GenBank/DDBJ whole genome shotgun (WGS) entry which is preliminary data.</text>
</comment>
<dbReference type="Proteomes" id="UP000035425">
    <property type="component" value="Unassembled WGS sequence"/>
</dbReference>
<accession>A0ABR5F604</accession>
<dbReference type="PANTHER" id="PTHR12935:SF0">
    <property type="entry name" value="GAMMA-GLUTAMYLCYCLOTRANSFERASE"/>
    <property type="match status" value="1"/>
</dbReference>